<accession>A0A3P6C8B2</accession>
<gene>
    <name evidence="1" type="ORF">BRAA04T18162Z</name>
</gene>
<protein>
    <submittedName>
        <fullName evidence="1">Uncharacterized protein</fullName>
    </submittedName>
</protein>
<organism evidence="1">
    <name type="scientific">Brassica campestris</name>
    <name type="common">Field mustard</name>
    <dbReference type="NCBI Taxonomy" id="3711"/>
    <lineage>
        <taxon>Eukaryota</taxon>
        <taxon>Viridiplantae</taxon>
        <taxon>Streptophyta</taxon>
        <taxon>Embryophyta</taxon>
        <taxon>Tracheophyta</taxon>
        <taxon>Spermatophyta</taxon>
        <taxon>Magnoliopsida</taxon>
        <taxon>eudicotyledons</taxon>
        <taxon>Gunneridae</taxon>
        <taxon>Pentapetalae</taxon>
        <taxon>rosids</taxon>
        <taxon>malvids</taxon>
        <taxon>Brassicales</taxon>
        <taxon>Brassicaceae</taxon>
        <taxon>Brassiceae</taxon>
        <taxon>Brassica</taxon>
    </lineage>
</organism>
<proteinExistence type="predicted"/>
<dbReference type="EMBL" id="LR031576">
    <property type="protein sequence ID" value="VDD14837.1"/>
    <property type="molecule type" value="Genomic_DNA"/>
</dbReference>
<name>A0A3P6C8B2_BRACM</name>
<evidence type="ECO:0000313" key="1">
    <source>
        <dbReference type="EMBL" id="VDD14837.1"/>
    </source>
</evidence>
<dbReference type="AlphaFoldDB" id="A0A3P6C8B2"/>
<sequence>MAAKSSAATNVSNQSGHPLKIKWLISLSEWGRFRG</sequence>
<reference evidence="1" key="1">
    <citation type="submission" date="2018-11" db="EMBL/GenBank/DDBJ databases">
        <authorList>
            <consortium name="Genoscope - CEA"/>
            <person name="William W."/>
        </authorList>
    </citation>
    <scope>NUCLEOTIDE SEQUENCE</scope>
</reference>